<dbReference type="PANTHER" id="PTHR12480">
    <property type="entry name" value="ARGININE DEMETHYLASE AND LYSYL-HYDROXYLASE JMJD"/>
    <property type="match status" value="1"/>
</dbReference>
<accession>A0A1Q9EBX8</accession>
<evidence type="ECO:0000259" key="2">
    <source>
        <dbReference type="PROSITE" id="PS51184"/>
    </source>
</evidence>
<evidence type="ECO:0000313" key="4">
    <source>
        <dbReference type="Proteomes" id="UP000186817"/>
    </source>
</evidence>
<dbReference type="InterPro" id="IPR036047">
    <property type="entry name" value="F-box-like_dom_sf"/>
</dbReference>
<organism evidence="3 4">
    <name type="scientific">Symbiodinium microadriaticum</name>
    <name type="common">Dinoflagellate</name>
    <name type="synonym">Zooxanthella microadriatica</name>
    <dbReference type="NCBI Taxonomy" id="2951"/>
    <lineage>
        <taxon>Eukaryota</taxon>
        <taxon>Sar</taxon>
        <taxon>Alveolata</taxon>
        <taxon>Dinophyceae</taxon>
        <taxon>Suessiales</taxon>
        <taxon>Symbiodiniaceae</taxon>
        <taxon>Symbiodinium</taxon>
    </lineage>
</organism>
<dbReference type="EMBL" id="LSRX01000198">
    <property type="protein sequence ID" value="OLQ04926.1"/>
    <property type="molecule type" value="Genomic_DNA"/>
</dbReference>
<evidence type="ECO:0000256" key="1">
    <source>
        <dbReference type="SAM" id="MobiDB-lite"/>
    </source>
</evidence>
<dbReference type="GO" id="GO:0000987">
    <property type="term" value="F:cis-regulatory region sequence-specific DNA binding"/>
    <property type="evidence" value="ECO:0007669"/>
    <property type="project" value="TreeGrafter"/>
</dbReference>
<sequence length="831" mass="93956">MEATRRLRALHPLGVYPLGNALVDPGASSRRASGLGVLRRLGDERLLALLRFLDPRSLARCSVASPLLRAYAGSEDLWHAHCLRELLASAGGEGCTGPALRWGGCSWREAFAFSHGTRPPPAKPQSRVYSDVLYRGFYYAATELQESWLEADTLPRVQASELSTEEFIQRFEQKSCPVVLEGCVTDWPAMKTWSREDLLRRFGDTRFAAGACDFPLQEFYAYADRNMDDVPMFIFDKYFSKRAKALLDDYEVPRFFRGRDLFDLLGEQRPDFRWLLIGHRRSGSKWHLDPNKTCAWNAVVRGRKRWLLLPPGVSQSPARRVTVPGEVHRAMLDNQEVVIQAKGIHSQQPRMVRGTSARSRQAARDMASRPPLQAAANLLAENVVGDVPPLQTIKSARRNWLSQNQDPANQGSDEGLLAWRQWLQQASSRQANGVTDVLELQVHHLSGDICALVALAFVEAAKMAIQNDTYGESYAVADCSFKLNKSRWTLFLLGLSAKHKDDSGRWRSELLPLTFGWAPKEDAESLNYLLSFSVQWYEERGLSLRALKEAGVRTLPHSIAPMNPSTHAGFGIPAQVHWDNTAAGRSAHAVVLSGVLFRRCLRHQLAAVRRYAGAQKKFVVATIHFTATCMNPFLFHLIWSSVLERIDEPEWREYVEEHVLQRSGGLWTAEWYKPPRLADWDPSGDDSVRPGFTSASLGQSIESWWSAAKRCMPGNVGHMTLQNATLELQKYLRASWQVQKGYVKDNRVQEPGEDRSRPWPTSFNPKLLSEGLVERNKAEDGYVHRWPPVTSLVQHAPANYCFQNFEVLEFHNVRRIYMVPGTDADLRVEQD</sequence>
<dbReference type="Proteomes" id="UP000186817">
    <property type="component" value="Unassembled WGS sequence"/>
</dbReference>
<dbReference type="SUPFAM" id="SSF51197">
    <property type="entry name" value="Clavaminate synthase-like"/>
    <property type="match status" value="1"/>
</dbReference>
<keyword evidence="4" id="KW-1185">Reference proteome</keyword>
<dbReference type="AlphaFoldDB" id="A0A1Q9EBX8"/>
<evidence type="ECO:0000313" key="3">
    <source>
        <dbReference type="EMBL" id="OLQ04926.1"/>
    </source>
</evidence>
<dbReference type="InterPro" id="IPR050910">
    <property type="entry name" value="JMJD6_ArgDemeth/LysHydrox"/>
</dbReference>
<feature type="domain" description="JmjC" evidence="2">
    <location>
        <begin position="241"/>
        <end position="383"/>
    </location>
</feature>
<dbReference type="OrthoDB" id="424465at2759"/>
<dbReference type="SUPFAM" id="SSF81383">
    <property type="entry name" value="F-box domain"/>
    <property type="match status" value="1"/>
</dbReference>
<name>A0A1Q9EBX8_SYMMI</name>
<feature type="region of interest" description="Disordered" evidence="1">
    <location>
        <begin position="344"/>
        <end position="369"/>
    </location>
</feature>
<dbReference type="InterPro" id="IPR003347">
    <property type="entry name" value="JmjC_dom"/>
</dbReference>
<comment type="caution">
    <text evidence="3">The sequence shown here is derived from an EMBL/GenBank/DDBJ whole genome shotgun (WGS) entry which is preliminary data.</text>
</comment>
<reference evidence="3 4" key="1">
    <citation type="submission" date="2016-02" db="EMBL/GenBank/DDBJ databases">
        <title>Genome analysis of coral dinoflagellate symbionts highlights evolutionary adaptations to a symbiotic lifestyle.</title>
        <authorList>
            <person name="Aranda M."/>
            <person name="Li Y."/>
            <person name="Liew Y.J."/>
            <person name="Baumgarten S."/>
            <person name="Simakov O."/>
            <person name="Wilson M."/>
            <person name="Piel J."/>
            <person name="Ashoor H."/>
            <person name="Bougouffa S."/>
            <person name="Bajic V.B."/>
            <person name="Ryu T."/>
            <person name="Ravasi T."/>
            <person name="Bayer T."/>
            <person name="Micklem G."/>
            <person name="Kim H."/>
            <person name="Bhak J."/>
            <person name="Lajeunesse T.C."/>
            <person name="Voolstra C.R."/>
        </authorList>
    </citation>
    <scope>NUCLEOTIDE SEQUENCE [LARGE SCALE GENOMIC DNA]</scope>
    <source>
        <strain evidence="3 4">CCMP2467</strain>
    </source>
</reference>
<dbReference type="Pfam" id="PF13621">
    <property type="entry name" value="Cupin_8"/>
    <property type="match status" value="1"/>
</dbReference>
<dbReference type="Gene3D" id="2.60.120.650">
    <property type="entry name" value="Cupin"/>
    <property type="match status" value="1"/>
</dbReference>
<proteinExistence type="predicted"/>
<dbReference type="InterPro" id="IPR041667">
    <property type="entry name" value="Cupin_8"/>
</dbReference>
<protein>
    <submittedName>
        <fullName evidence="3">F-box protein</fullName>
    </submittedName>
</protein>
<gene>
    <name evidence="3" type="ORF">AK812_SmicGene11933</name>
</gene>
<dbReference type="PROSITE" id="PS51184">
    <property type="entry name" value="JMJC"/>
    <property type="match status" value="1"/>
</dbReference>
<dbReference type="GO" id="GO:0005634">
    <property type="term" value="C:nucleus"/>
    <property type="evidence" value="ECO:0007669"/>
    <property type="project" value="TreeGrafter"/>
</dbReference>
<dbReference type="PANTHER" id="PTHR12480:SF21">
    <property type="entry name" value="JMJC DOMAIN-CONTAINING PROTEIN 8"/>
    <property type="match status" value="1"/>
</dbReference>